<evidence type="ECO:0000313" key="2">
    <source>
        <dbReference type="Proteomes" id="UP000177370"/>
    </source>
</evidence>
<reference evidence="1 2" key="1">
    <citation type="journal article" date="2016" name="Nat. Commun.">
        <title>Thousands of microbial genomes shed light on interconnected biogeochemical processes in an aquifer system.</title>
        <authorList>
            <person name="Anantharaman K."/>
            <person name="Brown C.T."/>
            <person name="Hug L.A."/>
            <person name="Sharon I."/>
            <person name="Castelle C.J."/>
            <person name="Probst A.J."/>
            <person name="Thomas B.C."/>
            <person name="Singh A."/>
            <person name="Wilkins M.J."/>
            <person name="Karaoz U."/>
            <person name="Brodie E.L."/>
            <person name="Williams K.H."/>
            <person name="Hubbard S.S."/>
            <person name="Banfield J.F."/>
        </authorList>
    </citation>
    <scope>NUCLEOTIDE SEQUENCE [LARGE SCALE GENOMIC DNA]</scope>
</reference>
<dbReference type="EMBL" id="MFTP01000012">
    <property type="protein sequence ID" value="OGI65825.1"/>
    <property type="molecule type" value="Genomic_DNA"/>
</dbReference>
<dbReference type="GO" id="GO:0016020">
    <property type="term" value="C:membrane"/>
    <property type="evidence" value="ECO:0007669"/>
    <property type="project" value="InterPro"/>
</dbReference>
<dbReference type="PANTHER" id="PTHR12224:SF0">
    <property type="entry name" value="BETA-1,4-MANNOSYL-GLYCOPROTEIN 4-BETA-N-ACETYLGLUCOSAMINYLTRANSFERASE"/>
    <property type="match status" value="1"/>
</dbReference>
<dbReference type="Pfam" id="PF11913">
    <property type="entry name" value="DUF3431"/>
    <property type="match status" value="1"/>
</dbReference>
<dbReference type="InterPro" id="IPR021838">
    <property type="entry name" value="DUF3431"/>
</dbReference>
<dbReference type="GO" id="GO:0006044">
    <property type="term" value="P:N-acetylglucosamine metabolic process"/>
    <property type="evidence" value="ECO:0007669"/>
    <property type="project" value="TreeGrafter"/>
</dbReference>
<accession>A0A1F6V875</accession>
<gene>
    <name evidence="1" type="ORF">A2647_00395</name>
</gene>
<dbReference type="InterPro" id="IPR006813">
    <property type="entry name" value="Glyco_trans_17"/>
</dbReference>
<proteinExistence type="predicted"/>
<name>A0A1F6V875_9BACT</name>
<evidence type="ECO:0008006" key="3">
    <source>
        <dbReference type="Google" id="ProtNLM"/>
    </source>
</evidence>
<dbReference type="GO" id="GO:0003830">
    <property type="term" value="F:beta-1,4-mannosylglycoprotein 4-beta-N-acetylglucosaminyltransferase activity"/>
    <property type="evidence" value="ECO:0007669"/>
    <property type="project" value="InterPro"/>
</dbReference>
<protein>
    <recommendedName>
        <fullName evidence="3">Glycosyl transferase family 17</fullName>
    </recommendedName>
</protein>
<comment type="caution">
    <text evidence="1">The sequence shown here is derived from an EMBL/GenBank/DDBJ whole genome shotgun (WGS) entry which is preliminary data.</text>
</comment>
<evidence type="ECO:0000313" key="1">
    <source>
        <dbReference type="EMBL" id="OGI65825.1"/>
    </source>
</evidence>
<dbReference type="PANTHER" id="PTHR12224">
    <property type="entry name" value="BETA-1,4-MANNOSYL-GLYCOPROTEIN BETA-1,4-N-ACETYLGLUCOSAMINYL-TRANSFERASE"/>
    <property type="match status" value="1"/>
</dbReference>
<sequence length="534" mass="64296">MKIEKNFLMVSNYNADISWILDYTDNYIIYDRSDTDEWIKPFDPKKVKKVKNIGWDIYDKLTYLIDNYNNLPEVIILAKGNFFKYISREEFNLNCNNTHFTPLLTKHHKTHLPVCFYDKDGMFNEVNNSWYLRIFPAKYFSSYNQFIKNFGIEKPEYVKFAPGSNYIVTRDNILKHPKSFYEQLRHCIDYSTLPGEAQIIERFLYTLWTTDKKFSSEMLKLIPQSLFYRIYKKALIFFINNILKTIRAGRNKKDWLTVEEIKNFRKKIKIYDIFTYNGEADILEIRLNILYDTVDQFIIVEAPTTFSGLNKPLYFQEQKERFKPFLEKIKYFVIDDYPNDQELLKLADSSSNVPTNGPEHWRREFYQKESIKKALTHLQDEDICFIGDVDEIWNPEVLINYAKDDIFKLRQNVYTYYLNNRSSEPWAGTIVTKYKNIKNDCLNHLRTKGKTKYVYIERGGWHFTSMGGINEVRRKLNDSYTKDSYNTKEVQEKLEERFGKKDYIGRNRFKFWTDEKELPKYLLENKEKYEHLFK</sequence>
<dbReference type="AlphaFoldDB" id="A0A1F6V875"/>
<dbReference type="Pfam" id="PF04724">
    <property type="entry name" value="Glyco_transf_17"/>
    <property type="match status" value="1"/>
</dbReference>
<organism evidence="1 2">
    <name type="scientific">Candidatus Nomurabacteria bacterium RIFCSPHIGHO2_01_FULL_40_24b</name>
    <dbReference type="NCBI Taxonomy" id="1801739"/>
    <lineage>
        <taxon>Bacteria</taxon>
        <taxon>Candidatus Nomuraibacteriota</taxon>
    </lineage>
</organism>
<dbReference type="Proteomes" id="UP000177370">
    <property type="component" value="Unassembled WGS sequence"/>
</dbReference>